<organism evidence="2 3">
    <name type="scientific">Actinoplanes couchii</name>
    <dbReference type="NCBI Taxonomy" id="403638"/>
    <lineage>
        <taxon>Bacteria</taxon>
        <taxon>Bacillati</taxon>
        <taxon>Actinomycetota</taxon>
        <taxon>Actinomycetes</taxon>
        <taxon>Micromonosporales</taxon>
        <taxon>Micromonosporaceae</taxon>
        <taxon>Actinoplanes</taxon>
    </lineage>
</organism>
<dbReference type="PROSITE" id="PS50943">
    <property type="entry name" value="HTH_CROC1"/>
    <property type="match status" value="1"/>
</dbReference>
<comment type="caution">
    <text evidence="2">The sequence shown here is derived from an EMBL/GenBank/DDBJ whole genome shotgun (WGS) entry which is preliminary data.</text>
</comment>
<gene>
    <name evidence="2" type="ORF">Aco03nite_015520</name>
</gene>
<sequence>MQNFGFLLRRLRRDAVLTQEELAELTGLSTRSISDLERGVRAPRRSTEKLLTTALRLPAPAASEFTDAARSRRFAVCE</sequence>
<evidence type="ECO:0000313" key="2">
    <source>
        <dbReference type="EMBL" id="GID53148.1"/>
    </source>
</evidence>
<dbReference type="SMART" id="SM00530">
    <property type="entry name" value="HTH_XRE"/>
    <property type="match status" value="1"/>
</dbReference>
<dbReference type="SUPFAM" id="SSF47413">
    <property type="entry name" value="lambda repressor-like DNA-binding domains"/>
    <property type="match status" value="1"/>
</dbReference>
<evidence type="ECO:0000259" key="1">
    <source>
        <dbReference type="PROSITE" id="PS50943"/>
    </source>
</evidence>
<dbReference type="EMBL" id="BOMG01000026">
    <property type="protein sequence ID" value="GID53148.1"/>
    <property type="molecule type" value="Genomic_DNA"/>
</dbReference>
<reference evidence="2 3" key="1">
    <citation type="submission" date="2021-01" db="EMBL/GenBank/DDBJ databases">
        <title>Whole genome shotgun sequence of Actinoplanes couchii NBRC 106145.</title>
        <authorList>
            <person name="Komaki H."/>
            <person name="Tamura T."/>
        </authorList>
    </citation>
    <scope>NUCLEOTIDE SEQUENCE [LARGE SCALE GENOMIC DNA]</scope>
    <source>
        <strain evidence="2 3">NBRC 106145</strain>
    </source>
</reference>
<protein>
    <recommendedName>
        <fullName evidence="1">HTH cro/C1-type domain-containing protein</fullName>
    </recommendedName>
</protein>
<dbReference type="InterPro" id="IPR001387">
    <property type="entry name" value="Cro/C1-type_HTH"/>
</dbReference>
<dbReference type="Proteomes" id="UP000612282">
    <property type="component" value="Unassembled WGS sequence"/>
</dbReference>
<evidence type="ECO:0000313" key="3">
    <source>
        <dbReference type="Proteomes" id="UP000612282"/>
    </source>
</evidence>
<dbReference type="Gene3D" id="1.10.260.40">
    <property type="entry name" value="lambda repressor-like DNA-binding domains"/>
    <property type="match status" value="1"/>
</dbReference>
<feature type="domain" description="HTH cro/C1-type" evidence="1">
    <location>
        <begin position="8"/>
        <end position="62"/>
    </location>
</feature>
<dbReference type="InterPro" id="IPR010982">
    <property type="entry name" value="Lambda_DNA-bd_dom_sf"/>
</dbReference>
<keyword evidence="3" id="KW-1185">Reference proteome</keyword>
<proteinExistence type="predicted"/>
<accession>A0ABQ3X420</accession>
<dbReference type="RefSeq" id="WP_203794063.1">
    <property type="nucleotide sequence ID" value="NZ_BAAAQE010000076.1"/>
</dbReference>
<dbReference type="CDD" id="cd00093">
    <property type="entry name" value="HTH_XRE"/>
    <property type="match status" value="1"/>
</dbReference>
<name>A0ABQ3X420_9ACTN</name>
<dbReference type="Pfam" id="PF13560">
    <property type="entry name" value="HTH_31"/>
    <property type="match status" value="1"/>
</dbReference>